<keyword evidence="2" id="KW-1185">Reference proteome</keyword>
<dbReference type="GO" id="GO:0016324">
    <property type="term" value="C:apical plasma membrane"/>
    <property type="evidence" value="ECO:0007669"/>
    <property type="project" value="TreeGrafter"/>
</dbReference>
<protein>
    <submittedName>
        <fullName evidence="1">Uncharacterized protein</fullName>
    </submittedName>
</protein>
<dbReference type="EMBL" id="JAAGNN010000009">
    <property type="protein sequence ID" value="KAF4084999.1"/>
    <property type="molecule type" value="Genomic_DNA"/>
</dbReference>
<evidence type="ECO:0000313" key="1">
    <source>
        <dbReference type="EMBL" id="KAF4084999.1"/>
    </source>
</evidence>
<dbReference type="InterPro" id="IPR039951">
    <property type="entry name" value="TMEM114/TMEM235"/>
</dbReference>
<evidence type="ECO:0000313" key="2">
    <source>
        <dbReference type="Proteomes" id="UP000593565"/>
    </source>
</evidence>
<name>A0A7J6AS92_AMEME</name>
<dbReference type="Gene3D" id="1.20.140.150">
    <property type="match status" value="1"/>
</dbReference>
<dbReference type="Proteomes" id="UP000593565">
    <property type="component" value="Unassembled WGS sequence"/>
</dbReference>
<dbReference type="AlphaFoldDB" id="A0A7J6AS92"/>
<comment type="caution">
    <text evidence="1">The sequence shown here is derived from an EMBL/GenBank/DDBJ whole genome shotgun (WGS) entry which is preliminary data.</text>
</comment>
<accession>A0A7J6AS92</accession>
<organism evidence="1 2">
    <name type="scientific">Ameiurus melas</name>
    <name type="common">Black bullhead</name>
    <name type="synonym">Silurus melas</name>
    <dbReference type="NCBI Taxonomy" id="219545"/>
    <lineage>
        <taxon>Eukaryota</taxon>
        <taxon>Metazoa</taxon>
        <taxon>Chordata</taxon>
        <taxon>Craniata</taxon>
        <taxon>Vertebrata</taxon>
        <taxon>Euteleostomi</taxon>
        <taxon>Actinopterygii</taxon>
        <taxon>Neopterygii</taxon>
        <taxon>Teleostei</taxon>
        <taxon>Ostariophysi</taxon>
        <taxon>Siluriformes</taxon>
        <taxon>Ictaluridae</taxon>
        <taxon>Ameiurus</taxon>
    </lineage>
</organism>
<gene>
    <name evidence="1" type="ORF">AMELA_G00112540</name>
</gene>
<sequence length="92" mass="10180">MGVGFGAVVLGAGLSAILSFSFLALAIGTEYWYIIEDKRANHTDPQHVHSGLWGVENDELPVTGDPSRFTESERQMQEKQSFITSMLLPILR</sequence>
<reference evidence="1 2" key="1">
    <citation type="submission" date="2020-02" db="EMBL/GenBank/DDBJ databases">
        <title>A chromosome-scale genome assembly of the black bullhead catfish (Ameiurus melas).</title>
        <authorList>
            <person name="Wen M."/>
            <person name="Zham M."/>
            <person name="Cabau C."/>
            <person name="Klopp C."/>
            <person name="Donnadieu C."/>
            <person name="Roques C."/>
            <person name="Bouchez O."/>
            <person name="Lampietro C."/>
            <person name="Jouanno E."/>
            <person name="Herpin A."/>
            <person name="Louis A."/>
            <person name="Berthelot C."/>
            <person name="Parey E."/>
            <person name="Roest-Crollius H."/>
            <person name="Braasch I."/>
            <person name="Postlethwait J."/>
            <person name="Robinson-Rechavi M."/>
            <person name="Echchiki A."/>
            <person name="Begum T."/>
            <person name="Montfort J."/>
            <person name="Schartl M."/>
            <person name="Bobe J."/>
            <person name="Guiguen Y."/>
        </authorList>
    </citation>
    <scope>NUCLEOTIDE SEQUENCE [LARGE SCALE GENOMIC DNA]</scope>
    <source>
        <strain evidence="1">M_S1</strain>
        <tissue evidence="1">Blood</tissue>
    </source>
</reference>
<dbReference type="PANTHER" id="PTHR20516:SF1">
    <property type="entry name" value="TRANSMEMBRANE PROTEIN 235"/>
    <property type="match status" value="1"/>
</dbReference>
<proteinExistence type="predicted"/>
<dbReference type="PANTHER" id="PTHR20516">
    <property type="entry name" value="TRANSMEMBRANE PROTEIN 114/235 FAMILY MEMBER"/>
    <property type="match status" value="1"/>
</dbReference>